<dbReference type="CDD" id="cd12912">
    <property type="entry name" value="PDC2_MCP_like"/>
    <property type="match status" value="1"/>
</dbReference>
<dbReference type="Gene3D" id="1.10.287.950">
    <property type="entry name" value="Methyl-accepting chemotaxis protein"/>
    <property type="match status" value="1"/>
</dbReference>
<dbReference type="SUPFAM" id="SSF58104">
    <property type="entry name" value="Methyl-accepting chemotaxis protein (MCP) signaling domain"/>
    <property type="match status" value="1"/>
</dbReference>
<dbReference type="FunFam" id="1.10.287.950:FF:000001">
    <property type="entry name" value="Methyl-accepting chemotaxis sensory transducer"/>
    <property type="match status" value="1"/>
</dbReference>
<dbReference type="InterPro" id="IPR033462">
    <property type="entry name" value="Cache_3-Cache_2"/>
</dbReference>
<dbReference type="InterPro" id="IPR003660">
    <property type="entry name" value="HAMP_dom"/>
</dbReference>
<comment type="subcellular location">
    <subcellularLocation>
        <location evidence="1">Membrane</location>
        <topology evidence="1">Multi-pass membrane protein</topology>
    </subcellularLocation>
</comment>
<proteinExistence type="inferred from homology"/>
<dbReference type="GO" id="GO:0016020">
    <property type="term" value="C:membrane"/>
    <property type="evidence" value="ECO:0007669"/>
    <property type="project" value="UniProtKB-SubCell"/>
</dbReference>
<sequence length="666" mass="70705">MSGRRTSVATKLSIILAASITALLLAAAFGLSQYLTAKLEQKSLDALKTNNRMIIDMIDAYNSGLSQTVERLGKVFASNYPDKFSMDADGVLHHGRSPIVARETAIPDRFTAVAGTPATVLTRRGDDFLRTSTSITNEKGERASDVPLGPTHPAVPALLKGQTYTGKAKMLGRDFMTHYIPIKDDAGQVIGAFFVGLDFTDGLAALKKRVLALKIGDTGYPYALDVGTDKGRLVIHPAKEGTNLLDAKDSDGKEFVKEMISQGNGIITYWWQNPGEEKPREKVVVFNHYAPWNWTLASGSYLNEFNDEGKRSGQGLMLVALLFVPVVFAIVWVAARRWVSRPLGAAVQAANKVAEGDFTTQVEVRSRDEIGELMAALATMIKRLGGTITEVHKAASAVASDAGQLHSSAGRVAHSSEQQSDAASGMAAAVEEMTASIEMIVQHAAEAHTISGHSAEVSQESSATIQQAVAAMNHIAETVRSASGAVEQLGRESEEISAIVQVIKEIADQTNLLALNAAIEAARAGEAGRGFAVVADEVRKLAERTSQSTHEIGAMIERIQHGTRHAVTSMNQGVDQVASGVELAAAADAAINRIREGAAQVTAAVATITAAIQEQSTASANVAQGLEKIAGMTERNTTDAQQSAAAAEELNVVAAQLRSTVDQFRV</sequence>
<keyword evidence="13" id="KW-1185">Reference proteome</keyword>
<evidence type="ECO:0000256" key="3">
    <source>
        <dbReference type="ARBA" id="ARBA00022989"/>
    </source>
</evidence>
<evidence type="ECO:0000256" key="5">
    <source>
        <dbReference type="ARBA" id="ARBA00023224"/>
    </source>
</evidence>
<gene>
    <name evidence="12" type="ORF">OTERR_23610</name>
</gene>
<dbReference type="SMART" id="SM00304">
    <property type="entry name" value="HAMP"/>
    <property type="match status" value="1"/>
</dbReference>
<dbReference type="Pfam" id="PF17201">
    <property type="entry name" value="Cache_3-Cache_2"/>
    <property type="match status" value="1"/>
</dbReference>
<dbReference type="RefSeq" id="WP_187775233.1">
    <property type="nucleotide sequence ID" value="NZ_CP022579.1"/>
</dbReference>
<dbReference type="PROSITE" id="PS50885">
    <property type="entry name" value="HAMP"/>
    <property type="match status" value="1"/>
</dbReference>
<evidence type="ECO:0000256" key="7">
    <source>
        <dbReference type="PROSITE-ProRule" id="PRU00284"/>
    </source>
</evidence>
<dbReference type="Proteomes" id="UP000323671">
    <property type="component" value="Chromosome"/>
</dbReference>
<keyword evidence="2 9" id="KW-0812">Transmembrane</keyword>
<evidence type="ECO:0000259" key="11">
    <source>
        <dbReference type="PROSITE" id="PS50885"/>
    </source>
</evidence>
<evidence type="ECO:0000256" key="6">
    <source>
        <dbReference type="ARBA" id="ARBA00029447"/>
    </source>
</evidence>
<dbReference type="KEGG" id="otr:OTERR_23610"/>
<feature type="transmembrane region" description="Helical" evidence="9">
    <location>
        <begin position="315"/>
        <end position="335"/>
    </location>
</feature>
<dbReference type="GO" id="GO:0006935">
    <property type="term" value="P:chemotaxis"/>
    <property type="evidence" value="ECO:0007669"/>
    <property type="project" value="UniProtKB-ARBA"/>
</dbReference>
<keyword evidence="3 9" id="KW-1133">Transmembrane helix</keyword>
<feature type="domain" description="Methyl-accepting transducer" evidence="10">
    <location>
        <begin position="394"/>
        <end position="630"/>
    </location>
</feature>
<organism evidence="12 13">
    <name type="scientific">Oryzomicrobium terrae</name>
    <dbReference type="NCBI Taxonomy" id="1735038"/>
    <lineage>
        <taxon>Bacteria</taxon>
        <taxon>Pseudomonadati</taxon>
        <taxon>Pseudomonadota</taxon>
        <taxon>Betaproteobacteria</taxon>
        <taxon>Rhodocyclales</taxon>
        <taxon>Rhodocyclaceae</taxon>
        <taxon>Oryzomicrobium</taxon>
    </lineage>
</organism>
<dbReference type="PANTHER" id="PTHR32089:SF119">
    <property type="entry name" value="METHYL-ACCEPTING CHEMOTAXIS PROTEIN CTPL"/>
    <property type="match status" value="1"/>
</dbReference>
<evidence type="ECO:0000256" key="1">
    <source>
        <dbReference type="ARBA" id="ARBA00004141"/>
    </source>
</evidence>
<dbReference type="CDD" id="cd06225">
    <property type="entry name" value="HAMP"/>
    <property type="match status" value="1"/>
</dbReference>
<dbReference type="EMBL" id="CP022579">
    <property type="protein sequence ID" value="QEL65837.1"/>
    <property type="molecule type" value="Genomic_DNA"/>
</dbReference>
<dbReference type="InterPro" id="IPR004089">
    <property type="entry name" value="MCPsignal_dom"/>
</dbReference>
<comment type="similarity">
    <text evidence="6">Belongs to the methyl-accepting chemotaxis (MCP) protein family.</text>
</comment>
<keyword evidence="5 7" id="KW-0807">Transducer</keyword>
<dbReference type="PANTHER" id="PTHR32089">
    <property type="entry name" value="METHYL-ACCEPTING CHEMOTAXIS PROTEIN MCPB"/>
    <property type="match status" value="1"/>
</dbReference>
<keyword evidence="4 9" id="KW-0472">Membrane</keyword>
<dbReference type="PROSITE" id="PS50111">
    <property type="entry name" value="CHEMOTAXIS_TRANSDUC_2"/>
    <property type="match status" value="1"/>
</dbReference>
<evidence type="ECO:0008006" key="14">
    <source>
        <dbReference type="Google" id="ProtNLM"/>
    </source>
</evidence>
<evidence type="ECO:0000313" key="13">
    <source>
        <dbReference type="Proteomes" id="UP000323671"/>
    </source>
</evidence>
<evidence type="ECO:0000256" key="2">
    <source>
        <dbReference type="ARBA" id="ARBA00022692"/>
    </source>
</evidence>
<evidence type="ECO:0000313" key="12">
    <source>
        <dbReference type="EMBL" id="QEL65837.1"/>
    </source>
</evidence>
<dbReference type="SUPFAM" id="SSF103190">
    <property type="entry name" value="Sensory domain-like"/>
    <property type="match status" value="1"/>
</dbReference>
<dbReference type="GO" id="GO:0007165">
    <property type="term" value="P:signal transduction"/>
    <property type="evidence" value="ECO:0007669"/>
    <property type="project" value="UniProtKB-KW"/>
</dbReference>
<dbReference type="AlphaFoldDB" id="A0A5C1ECF2"/>
<dbReference type="Pfam" id="PF00672">
    <property type="entry name" value="HAMP"/>
    <property type="match status" value="1"/>
</dbReference>
<dbReference type="Pfam" id="PF00015">
    <property type="entry name" value="MCPsignal"/>
    <property type="match status" value="1"/>
</dbReference>
<evidence type="ECO:0000256" key="4">
    <source>
        <dbReference type="ARBA" id="ARBA00023136"/>
    </source>
</evidence>
<dbReference type="Gene3D" id="3.30.450.20">
    <property type="entry name" value="PAS domain"/>
    <property type="match status" value="1"/>
</dbReference>
<protein>
    <recommendedName>
        <fullName evidence="14">Methyl-accepting chemotaxis protein</fullName>
    </recommendedName>
</protein>
<dbReference type="CDD" id="cd11386">
    <property type="entry name" value="MCP_signal"/>
    <property type="match status" value="1"/>
</dbReference>
<reference evidence="12 13" key="1">
    <citation type="submission" date="2017-07" db="EMBL/GenBank/DDBJ databases">
        <title>Complete genome sequence of Oryzomicrobium terrae TPP412.</title>
        <authorList>
            <person name="Chiu L.-W."/>
            <person name="Lo K.-J."/>
            <person name="Tsai Y.-M."/>
            <person name="Lin S.-S."/>
            <person name="Kuo C.-H."/>
            <person name="Liu C.-T."/>
        </authorList>
    </citation>
    <scope>NUCLEOTIDE SEQUENCE [LARGE SCALE GENOMIC DNA]</scope>
    <source>
        <strain evidence="12 13">TPP412</strain>
    </source>
</reference>
<evidence type="ECO:0000259" key="10">
    <source>
        <dbReference type="PROSITE" id="PS50111"/>
    </source>
</evidence>
<feature type="domain" description="HAMP" evidence="11">
    <location>
        <begin position="337"/>
        <end position="389"/>
    </location>
</feature>
<name>A0A5C1ECF2_9RHOO</name>
<dbReference type="InterPro" id="IPR029151">
    <property type="entry name" value="Sensor-like_sf"/>
</dbReference>
<accession>A0A5C1ECF2</accession>
<feature type="region of interest" description="Disordered" evidence="8">
    <location>
        <begin position="408"/>
        <end position="427"/>
    </location>
</feature>
<evidence type="ECO:0000256" key="9">
    <source>
        <dbReference type="SAM" id="Phobius"/>
    </source>
</evidence>
<evidence type="ECO:0000256" key="8">
    <source>
        <dbReference type="SAM" id="MobiDB-lite"/>
    </source>
</evidence>
<dbReference type="SMART" id="SM00283">
    <property type="entry name" value="MA"/>
    <property type="match status" value="1"/>
</dbReference>